<name>A0AAD6TX98_9AGAR</name>
<comment type="caution">
    <text evidence="1">The sequence shown here is derived from an EMBL/GenBank/DDBJ whole genome shotgun (WGS) entry which is preliminary data.</text>
</comment>
<gene>
    <name evidence="1" type="ORF">B0H15DRAFT_438521</name>
</gene>
<accession>A0AAD6TX98</accession>
<evidence type="ECO:0000313" key="2">
    <source>
        <dbReference type="Proteomes" id="UP001222325"/>
    </source>
</evidence>
<evidence type="ECO:0000313" key="1">
    <source>
        <dbReference type="EMBL" id="KAJ7082735.1"/>
    </source>
</evidence>
<dbReference type="Proteomes" id="UP001222325">
    <property type="component" value="Unassembled WGS sequence"/>
</dbReference>
<dbReference type="EMBL" id="JARJCN010000044">
    <property type="protein sequence ID" value="KAJ7082735.1"/>
    <property type="molecule type" value="Genomic_DNA"/>
</dbReference>
<sequence length="189" mass="21337">MRLLPTSKKSIRVWAPLRAGLLPPPLLDAHGGHTRYIFPNFSVPYIQLMEFLSVCRRCSAAFDVPSSGTVPGVVFRFLGIPVRPLQGKLALLCFRLFRRANTAVSKVSLQSHSMRCCSGISGERLLLFDSDSALPVGPLQPAYRPRARHRLEMHRRFGEMYRRSLSPTYVPLPLNACRPSGRGDYRRIF</sequence>
<protein>
    <submittedName>
        <fullName evidence="1">Uncharacterized protein</fullName>
    </submittedName>
</protein>
<dbReference type="AlphaFoldDB" id="A0AAD6TX98"/>
<proteinExistence type="predicted"/>
<organism evidence="1 2">
    <name type="scientific">Mycena belliarum</name>
    <dbReference type="NCBI Taxonomy" id="1033014"/>
    <lineage>
        <taxon>Eukaryota</taxon>
        <taxon>Fungi</taxon>
        <taxon>Dikarya</taxon>
        <taxon>Basidiomycota</taxon>
        <taxon>Agaricomycotina</taxon>
        <taxon>Agaricomycetes</taxon>
        <taxon>Agaricomycetidae</taxon>
        <taxon>Agaricales</taxon>
        <taxon>Marasmiineae</taxon>
        <taxon>Mycenaceae</taxon>
        <taxon>Mycena</taxon>
    </lineage>
</organism>
<keyword evidence="2" id="KW-1185">Reference proteome</keyword>
<reference evidence="1" key="1">
    <citation type="submission" date="2023-03" db="EMBL/GenBank/DDBJ databases">
        <title>Massive genome expansion in bonnet fungi (Mycena s.s.) driven by repeated elements and novel gene families across ecological guilds.</title>
        <authorList>
            <consortium name="Lawrence Berkeley National Laboratory"/>
            <person name="Harder C.B."/>
            <person name="Miyauchi S."/>
            <person name="Viragh M."/>
            <person name="Kuo A."/>
            <person name="Thoen E."/>
            <person name="Andreopoulos B."/>
            <person name="Lu D."/>
            <person name="Skrede I."/>
            <person name="Drula E."/>
            <person name="Henrissat B."/>
            <person name="Morin E."/>
            <person name="Kohler A."/>
            <person name="Barry K."/>
            <person name="LaButti K."/>
            <person name="Morin E."/>
            <person name="Salamov A."/>
            <person name="Lipzen A."/>
            <person name="Mereny Z."/>
            <person name="Hegedus B."/>
            <person name="Baldrian P."/>
            <person name="Stursova M."/>
            <person name="Weitz H."/>
            <person name="Taylor A."/>
            <person name="Grigoriev I.V."/>
            <person name="Nagy L.G."/>
            <person name="Martin F."/>
            <person name="Kauserud H."/>
        </authorList>
    </citation>
    <scope>NUCLEOTIDE SEQUENCE</scope>
    <source>
        <strain evidence="1">CBHHK173m</strain>
    </source>
</reference>